<dbReference type="Proteomes" id="UP000664534">
    <property type="component" value="Unassembled WGS sequence"/>
</dbReference>
<dbReference type="GO" id="GO:0005737">
    <property type="term" value="C:cytoplasm"/>
    <property type="evidence" value="ECO:0007669"/>
    <property type="project" value="TreeGrafter"/>
</dbReference>
<accession>A0A8H3EIX3</accession>
<dbReference type="PROSITE" id="PS50011">
    <property type="entry name" value="PROTEIN_KINASE_DOM"/>
    <property type="match status" value="1"/>
</dbReference>
<dbReference type="AlphaFoldDB" id="A0A8H3EIX3"/>
<dbReference type="InterPro" id="IPR050285">
    <property type="entry name" value="STE20_Ser/Thr_kinase"/>
</dbReference>
<protein>
    <recommendedName>
        <fullName evidence="1">Protein kinase domain-containing protein</fullName>
    </recommendedName>
</protein>
<dbReference type="PANTHER" id="PTHR48015:SF16">
    <property type="entry name" value="SERINE_THREONINE-PROTEIN KINASE SULU"/>
    <property type="match status" value="1"/>
</dbReference>
<comment type="caution">
    <text evidence="2">The sequence shown here is derived from an EMBL/GenBank/DDBJ whole genome shotgun (WGS) entry which is preliminary data.</text>
</comment>
<dbReference type="OrthoDB" id="4062651at2759"/>
<gene>
    <name evidence="2" type="ORF">IMSHALPRED_006556</name>
</gene>
<name>A0A8H3EIX3_9LECA</name>
<evidence type="ECO:0000313" key="3">
    <source>
        <dbReference type="Proteomes" id="UP000664534"/>
    </source>
</evidence>
<dbReference type="GO" id="GO:0004674">
    <property type="term" value="F:protein serine/threonine kinase activity"/>
    <property type="evidence" value="ECO:0007669"/>
    <property type="project" value="TreeGrafter"/>
</dbReference>
<dbReference type="GO" id="GO:0000165">
    <property type="term" value="P:MAPK cascade"/>
    <property type="evidence" value="ECO:0007669"/>
    <property type="project" value="TreeGrafter"/>
</dbReference>
<proteinExistence type="predicted"/>
<dbReference type="EMBL" id="CAJPDT010000004">
    <property type="protein sequence ID" value="CAF9908006.1"/>
    <property type="molecule type" value="Genomic_DNA"/>
</dbReference>
<dbReference type="Gene3D" id="1.10.510.10">
    <property type="entry name" value="Transferase(Phosphotransferase) domain 1"/>
    <property type="match status" value="1"/>
</dbReference>
<keyword evidence="3" id="KW-1185">Reference proteome</keyword>
<dbReference type="SUPFAM" id="SSF56112">
    <property type="entry name" value="Protein kinase-like (PK-like)"/>
    <property type="match status" value="1"/>
</dbReference>
<dbReference type="SMART" id="SM00220">
    <property type="entry name" value="S_TKc"/>
    <property type="match status" value="1"/>
</dbReference>
<dbReference type="GO" id="GO:0005524">
    <property type="term" value="F:ATP binding"/>
    <property type="evidence" value="ECO:0007669"/>
    <property type="project" value="InterPro"/>
</dbReference>
<dbReference type="InterPro" id="IPR011009">
    <property type="entry name" value="Kinase-like_dom_sf"/>
</dbReference>
<evidence type="ECO:0000259" key="1">
    <source>
        <dbReference type="PROSITE" id="PS50011"/>
    </source>
</evidence>
<evidence type="ECO:0000313" key="2">
    <source>
        <dbReference type="EMBL" id="CAF9908006.1"/>
    </source>
</evidence>
<dbReference type="PANTHER" id="PTHR48015">
    <property type="entry name" value="SERINE/THREONINE-PROTEIN KINASE TAO"/>
    <property type="match status" value="1"/>
</dbReference>
<dbReference type="Pfam" id="PF00069">
    <property type="entry name" value="Pkinase"/>
    <property type="match status" value="1"/>
</dbReference>
<dbReference type="InterPro" id="IPR000719">
    <property type="entry name" value="Prot_kinase_dom"/>
</dbReference>
<dbReference type="GO" id="GO:0043408">
    <property type="term" value="P:regulation of MAPK cascade"/>
    <property type="evidence" value="ECO:0007669"/>
    <property type="project" value="TreeGrafter"/>
</dbReference>
<reference evidence="2" key="1">
    <citation type="submission" date="2021-03" db="EMBL/GenBank/DDBJ databases">
        <authorList>
            <person name="Tagirdzhanova G."/>
        </authorList>
    </citation>
    <scope>NUCLEOTIDE SEQUENCE</scope>
</reference>
<feature type="domain" description="Protein kinase" evidence="1">
    <location>
        <begin position="1"/>
        <end position="285"/>
    </location>
</feature>
<organism evidence="2 3">
    <name type="scientific">Imshaugia aleurites</name>
    <dbReference type="NCBI Taxonomy" id="172621"/>
    <lineage>
        <taxon>Eukaryota</taxon>
        <taxon>Fungi</taxon>
        <taxon>Dikarya</taxon>
        <taxon>Ascomycota</taxon>
        <taxon>Pezizomycotina</taxon>
        <taxon>Lecanoromycetes</taxon>
        <taxon>OSLEUM clade</taxon>
        <taxon>Lecanoromycetidae</taxon>
        <taxon>Lecanorales</taxon>
        <taxon>Lecanorineae</taxon>
        <taxon>Parmeliaceae</taxon>
        <taxon>Imshaugia</taxon>
    </lineage>
</organism>
<sequence length="285" mass="32847">MKVLKATEIEIQVEGGCPDDFEFSHSSVLLQDGDKFYLARTLQRTTTASNVDTSRLEIEDPPIPVEGYRPLFSKELTIAPSLMAEECWKKVPRLSSYNSRAPTRLGEVMLQEARIGEMLKDNPHPNVATYHGCIVREGRIASLCFTRYHQTLVYRIYHDPRRLDTQSCLQEIKKGIEHLHSLGIVHNDINPSNVMLTVDDTAVIIDFNSCRKKGEEGYMAGTYMWTDASYDENRADFQNDMCGLRKIREWLHNPAPFHWNGLGDRLRHKQRGHHGQLRRDCFICR</sequence>